<accession>A0A0A9G3C5</accession>
<sequence length="50" mass="6191">MAQATKRIKILKSFILHVYNCQAPMYVSMYWNKDLNNKFWRRSIIEKQRK</sequence>
<protein>
    <submittedName>
        <fullName evidence="1">Uncharacterized protein</fullName>
    </submittedName>
</protein>
<evidence type="ECO:0000313" key="1">
    <source>
        <dbReference type="EMBL" id="JAE17989.1"/>
    </source>
</evidence>
<dbReference type="AlphaFoldDB" id="A0A0A9G3C5"/>
<reference evidence="1" key="1">
    <citation type="submission" date="2014-09" db="EMBL/GenBank/DDBJ databases">
        <authorList>
            <person name="Magalhaes I.L.F."/>
            <person name="Oliveira U."/>
            <person name="Santos F.R."/>
            <person name="Vidigal T.H.D.A."/>
            <person name="Brescovit A.D."/>
            <person name="Santos A.J."/>
        </authorList>
    </citation>
    <scope>NUCLEOTIDE SEQUENCE</scope>
    <source>
        <tissue evidence="1">Shoot tissue taken approximately 20 cm above the soil surface</tissue>
    </source>
</reference>
<dbReference type="EMBL" id="GBRH01179907">
    <property type="protein sequence ID" value="JAE17989.1"/>
    <property type="molecule type" value="Transcribed_RNA"/>
</dbReference>
<reference evidence="1" key="2">
    <citation type="journal article" date="2015" name="Data Brief">
        <title>Shoot transcriptome of the giant reed, Arundo donax.</title>
        <authorList>
            <person name="Barrero R.A."/>
            <person name="Guerrero F.D."/>
            <person name="Moolhuijzen P."/>
            <person name="Goolsby J.A."/>
            <person name="Tidwell J."/>
            <person name="Bellgard S.E."/>
            <person name="Bellgard M.I."/>
        </authorList>
    </citation>
    <scope>NUCLEOTIDE SEQUENCE</scope>
    <source>
        <tissue evidence="1">Shoot tissue taken approximately 20 cm above the soil surface</tissue>
    </source>
</reference>
<proteinExistence type="predicted"/>
<name>A0A0A9G3C5_ARUDO</name>
<organism evidence="1">
    <name type="scientific">Arundo donax</name>
    <name type="common">Giant reed</name>
    <name type="synonym">Donax arundinaceus</name>
    <dbReference type="NCBI Taxonomy" id="35708"/>
    <lineage>
        <taxon>Eukaryota</taxon>
        <taxon>Viridiplantae</taxon>
        <taxon>Streptophyta</taxon>
        <taxon>Embryophyta</taxon>
        <taxon>Tracheophyta</taxon>
        <taxon>Spermatophyta</taxon>
        <taxon>Magnoliopsida</taxon>
        <taxon>Liliopsida</taxon>
        <taxon>Poales</taxon>
        <taxon>Poaceae</taxon>
        <taxon>PACMAD clade</taxon>
        <taxon>Arundinoideae</taxon>
        <taxon>Arundineae</taxon>
        <taxon>Arundo</taxon>
    </lineage>
</organism>